<keyword evidence="1" id="KW-0812">Transmembrane</keyword>
<name>A0A4R2JMN0_9PSEU</name>
<comment type="caution">
    <text evidence="2">The sequence shown here is derived from an EMBL/GenBank/DDBJ whole genome shotgun (WGS) entry which is preliminary data.</text>
</comment>
<protein>
    <submittedName>
        <fullName evidence="2">Uncharacterized protein</fullName>
    </submittedName>
</protein>
<sequence length="457" mass="48918">MTGDLPALVTRVAAVLPTPVDDLQVAAMLESQGVTDQAAADQYGMDDVFALAHEVFRRLSATVVTRAVEIRETVRRSPHEVCHGLLYMLPSAVYPAVFMALSGPVMVRGMVFATALGWVWGAGTSWVAYRLLGLGLAGHAGRTLRLFGLVAMGLGLVGAILIALDDGAGLSLVLFVLAQTGFQAASGVLVFYRKEFWLTAAMIPACLAGLVHLVSRYNDALLGPVLLCGTVSTGLAIALAWRASFGGKQTDSGRRPAARALTLGALPYMGYAALCAAFLLYTDSRYVTSNLDLAIGVTPLVLGMGVVESSAHRFFTQAGRLVRRSRLPAQFRGEVWRILLRELMVCLLFLVGIGLALLVPLAWFGVLTSRGALLIDGHLVLGGAFFLGFVLARQGEMRWLLWTVAGVLVANIVSAEVLAQDLAPYGHVPIFLMSSIALVVLMLTALRTSVRQIRHYK</sequence>
<feature type="transmembrane region" description="Helical" evidence="1">
    <location>
        <begin position="111"/>
        <end position="132"/>
    </location>
</feature>
<feature type="transmembrane region" description="Helical" evidence="1">
    <location>
        <begin position="343"/>
        <end position="366"/>
    </location>
</feature>
<feature type="transmembrane region" description="Helical" evidence="1">
    <location>
        <begin position="196"/>
        <end position="215"/>
    </location>
</feature>
<dbReference type="Proteomes" id="UP000295680">
    <property type="component" value="Unassembled WGS sequence"/>
</dbReference>
<reference evidence="2 3" key="1">
    <citation type="submission" date="2019-03" db="EMBL/GenBank/DDBJ databases">
        <title>Genomic Encyclopedia of Type Strains, Phase IV (KMG-IV): sequencing the most valuable type-strain genomes for metagenomic binning, comparative biology and taxonomic classification.</title>
        <authorList>
            <person name="Goeker M."/>
        </authorList>
    </citation>
    <scope>NUCLEOTIDE SEQUENCE [LARGE SCALE GENOMIC DNA]</scope>
    <source>
        <strain evidence="2 3">DSM 45934</strain>
    </source>
</reference>
<feature type="transmembrane region" description="Helical" evidence="1">
    <location>
        <begin position="85"/>
        <end position="105"/>
    </location>
</feature>
<feature type="transmembrane region" description="Helical" evidence="1">
    <location>
        <begin position="399"/>
        <end position="419"/>
    </location>
</feature>
<dbReference type="RefSeq" id="WP_132115612.1">
    <property type="nucleotide sequence ID" value="NZ_SLWS01000003.1"/>
</dbReference>
<evidence type="ECO:0000313" key="2">
    <source>
        <dbReference type="EMBL" id="TCO60544.1"/>
    </source>
</evidence>
<feature type="transmembrane region" description="Helical" evidence="1">
    <location>
        <begin position="372"/>
        <end position="392"/>
    </location>
</feature>
<feature type="transmembrane region" description="Helical" evidence="1">
    <location>
        <begin position="144"/>
        <end position="164"/>
    </location>
</feature>
<keyword evidence="1" id="KW-0472">Membrane</keyword>
<feature type="transmembrane region" description="Helical" evidence="1">
    <location>
        <begin position="425"/>
        <end position="446"/>
    </location>
</feature>
<feature type="transmembrane region" description="Helical" evidence="1">
    <location>
        <begin position="221"/>
        <end position="241"/>
    </location>
</feature>
<evidence type="ECO:0000313" key="3">
    <source>
        <dbReference type="Proteomes" id="UP000295680"/>
    </source>
</evidence>
<dbReference type="EMBL" id="SLWS01000003">
    <property type="protein sequence ID" value="TCO60544.1"/>
    <property type="molecule type" value="Genomic_DNA"/>
</dbReference>
<proteinExistence type="predicted"/>
<feature type="transmembrane region" description="Helical" evidence="1">
    <location>
        <begin position="170"/>
        <end position="191"/>
    </location>
</feature>
<accession>A0A4R2JMN0</accession>
<evidence type="ECO:0000256" key="1">
    <source>
        <dbReference type="SAM" id="Phobius"/>
    </source>
</evidence>
<organism evidence="2 3">
    <name type="scientific">Actinocrispum wychmicini</name>
    <dbReference type="NCBI Taxonomy" id="1213861"/>
    <lineage>
        <taxon>Bacteria</taxon>
        <taxon>Bacillati</taxon>
        <taxon>Actinomycetota</taxon>
        <taxon>Actinomycetes</taxon>
        <taxon>Pseudonocardiales</taxon>
        <taxon>Pseudonocardiaceae</taxon>
        <taxon>Actinocrispum</taxon>
    </lineage>
</organism>
<feature type="transmembrane region" description="Helical" evidence="1">
    <location>
        <begin position="293"/>
        <end position="315"/>
    </location>
</feature>
<keyword evidence="3" id="KW-1185">Reference proteome</keyword>
<dbReference type="AlphaFoldDB" id="A0A4R2JMN0"/>
<dbReference type="OrthoDB" id="4339140at2"/>
<gene>
    <name evidence="2" type="ORF">EV192_103119</name>
</gene>
<keyword evidence="1" id="KW-1133">Transmembrane helix</keyword>
<feature type="transmembrane region" description="Helical" evidence="1">
    <location>
        <begin position="261"/>
        <end position="281"/>
    </location>
</feature>